<dbReference type="AlphaFoldDB" id="A0A401J2N8"/>
<feature type="transmembrane region" description="Helical" evidence="1">
    <location>
        <begin position="199"/>
        <end position="224"/>
    </location>
</feature>
<dbReference type="EMBL" id="BBQY01000007">
    <property type="protein sequence ID" value="GBH30878.1"/>
    <property type="molecule type" value="Genomic_DNA"/>
</dbReference>
<keyword evidence="1" id="KW-0472">Membrane</keyword>
<evidence type="ECO:0000256" key="1">
    <source>
        <dbReference type="SAM" id="Phobius"/>
    </source>
</evidence>
<dbReference type="PANTHER" id="PTHR34219">
    <property type="entry name" value="IRON-REGULATED INNER MEMBRANE PROTEIN-RELATED"/>
    <property type="match status" value="1"/>
</dbReference>
<evidence type="ECO:0000313" key="3">
    <source>
        <dbReference type="Proteomes" id="UP000290975"/>
    </source>
</evidence>
<name>A0A401J2N8_SPHXE</name>
<protein>
    <recommendedName>
        <fullName evidence="4">PepSY domain-containing protein</fullName>
    </recommendedName>
</protein>
<proteinExistence type="predicted"/>
<dbReference type="Pfam" id="PF03929">
    <property type="entry name" value="PepSY_TM"/>
    <property type="match status" value="1"/>
</dbReference>
<keyword evidence="3" id="KW-1185">Reference proteome</keyword>
<evidence type="ECO:0008006" key="4">
    <source>
        <dbReference type="Google" id="ProtNLM"/>
    </source>
</evidence>
<sequence length="382" mass="42404">MIAGFLVITGLTGSMLAFHEPLDRWLNPDLMLVQPPPRGKALPIEALIAHIEAALPEAEPRYLPLQEAATSSVRLRVVPRSGTDHAFPYDEAFFDQYSGALLGTRAADATPFDRRSVMGFMFRLHQSLALPSGWGTAILGGVSLLWLFDSLFGFTLTLPLRAGAARRKSWVSRWAVAWRIKRAAGPTRRVLDLHRAGGLWLWGMLVIFAWSSVLLSLSPVYYAAMRGVVRFDDPRAALLSKPHSAVSMMVDWQQAIAIGRRAMPGIARAHGFKIEREGEILRNRRTNSYAYYVRSTLDIRDDGAATGVLIDAATGAVIAPLLPRHPEAAGNAINRWLYGLHMAQVFGFPYRIFVATFGLTVAMLSITGILVWRRKRSARFRK</sequence>
<gene>
    <name evidence="2" type="ORF">MBESOW_P2133</name>
</gene>
<feature type="transmembrane region" description="Helical" evidence="1">
    <location>
        <begin position="134"/>
        <end position="158"/>
    </location>
</feature>
<comment type="caution">
    <text evidence="2">The sequence shown here is derived from an EMBL/GenBank/DDBJ whole genome shotgun (WGS) entry which is preliminary data.</text>
</comment>
<feature type="transmembrane region" description="Helical" evidence="1">
    <location>
        <begin position="350"/>
        <end position="372"/>
    </location>
</feature>
<accession>A0A401J2N8</accession>
<dbReference type="InterPro" id="IPR005625">
    <property type="entry name" value="PepSY-ass_TM"/>
</dbReference>
<dbReference type="PANTHER" id="PTHR34219:SF5">
    <property type="entry name" value="BLR4505 PROTEIN"/>
    <property type="match status" value="1"/>
</dbReference>
<evidence type="ECO:0000313" key="2">
    <source>
        <dbReference type="EMBL" id="GBH30878.1"/>
    </source>
</evidence>
<organism evidence="2 3">
    <name type="scientific">Sphingobium xenophagum</name>
    <dbReference type="NCBI Taxonomy" id="121428"/>
    <lineage>
        <taxon>Bacteria</taxon>
        <taxon>Pseudomonadati</taxon>
        <taxon>Pseudomonadota</taxon>
        <taxon>Alphaproteobacteria</taxon>
        <taxon>Sphingomonadales</taxon>
        <taxon>Sphingomonadaceae</taxon>
        <taxon>Sphingobium</taxon>
    </lineage>
</organism>
<dbReference type="Proteomes" id="UP000290975">
    <property type="component" value="Unassembled WGS sequence"/>
</dbReference>
<keyword evidence="1" id="KW-1133">Transmembrane helix</keyword>
<reference evidence="2 3" key="1">
    <citation type="submission" date="2014-12" db="EMBL/GenBank/DDBJ databases">
        <title>Whole genome sequencing of Sphingobium xenophagum OW59.</title>
        <authorList>
            <person name="Ohta Y."/>
            <person name="Nishi S."/>
            <person name="Hatada Y."/>
        </authorList>
    </citation>
    <scope>NUCLEOTIDE SEQUENCE [LARGE SCALE GENOMIC DNA]</scope>
    <source>
        <strain evidence="2 3">OW59</strain>
    </source>
</reference>
<keyword evidence="1" id="KW-0812">Transmembrane</keyword>